<dbReference type="InterPro" id="IPR003961">
    <property type="entry name" value="FN3_dom"/>
</dbReference>
<protein>
    <submittedName>
        <fullName evidence="2">Fibronectin type III domain-containing protein</fullName>
    </submittedName>
</protein>
<dbReference type="InterPro" id="IPR036116">
    <property type="entry name" value="FN3_sf"/>
</dbReference>
<dbReference type="CDD" id="cd00063">
    <property type="entry name" value="FN3"/>
    <property type="match status" value="1"/>
</dbReference>
<evidence type="ECO:0000259" key="1">
    <source>
        <dbReference type="PROSITE" id="PS50853"/>
    </source>
</evidence>
<gene>
    <name evidence="2" type="ORF">M5X12_31970</name>
</gene>
<dbReference type="SMART" id="SM00060">
    <property type="entry name" value="FN3"/>
    <property type="match status" value="2"/>
</dbReference>
<evidence type="ECO:0000313" key="2">
    <source>
        <dbReference type="EMBL" id="MCY9765116.1"/>
    </source>
</evidence>
<organism evidence="2 3">
    <name type="scientific">Paenibacillus alvei</name>
    <name type="common">Bacillus alvei</name>
    <dbReference type="NCBI Taxonomy" id="44250"/>
    <lineage>
        <taxon>Bacteria</taxon>
        <taxon>Bacillati</taxon>
        <taxon>Bacillota</taxon>
        <taxon>Bacilli</taxon>
        <taxon>Bacillales</taxon>
        <taxon>Paenibacillaceae</taxon>
        <taxon>Paenibacillus</taxon>
    </lineage>
</organism>
<dbReference type="EMBL" id="JAMDNP010000178">
    <property type="protein sequence ID" value="MCY9765116.1"/>
    <property type="molecule type" value="Genomic_DNA"/>
</dbReference>
<sequence>MVLSGAANSFPFVGGKIEARSTAPIPTLNAYQKDRHVKLEWAVEMAPEDVMTQTSFEPGDIIPDLRGGGNTQLGKQSIITSNEAASGSRFLQVIDTVTKSEGNFWWYPETKSTVSGSIFPAVSFPNGSDLSVTFRARNLGGSGWTRFDFRGEWLQKGMPFHDNNGQAIYFANSVDFTSNPKSFAVRLADGSMPSFNNGQLFVIVTSHNTDHNYGVKWYMWDANNKKMIEDPNGTVIFSTSRPIDGKSFIPNTDTFNAGDSVLQLHQTPTGTFSDRYLPADAQWHTYSLNTKLDSGLYNYETNGIHPLILWATDGIFQIDDVKFGYATEVEVYRDGQSVYRGFLSDFEDTSAVDNAAPNPVSNVQVKIGSDRKPIITWGPATDNGTTYNYTIKGISRNGETPLSTPKSVTVSSGIKGYAVAVDTTPNTIPTQISTNATSITAAPQNHSFYVHVSTVDYQGNVSSVAHIQYEDKTAPQLNVSTDHTYWSQGPVTITATAADYETGLKHIELPDGRKITDGTAQFVATANGQYTFRAEDNAGNVKEQTIQVGNIDKLAPTITITPAVRQWDSVDIAAEIHYSDTQSGVNPNTRQYAVTNSPAAPSQWKIATADLQHVTLAEEGQWYLHAKAADHAGNAKQVVTQALQLQHMPKTPNFHVTSVEENLVSLEWDLPAGSALTDGYEYEIENMTTGRSWTVAYPQRTLIDQDVKPGMVYEYRMLVKNHVGSSAYTVPVSALTL</sequence>
<dbReference type="InterPro" id="IPR013783">
    <property type="entry name" value="Ig-like_fold"/>
</dbReference>
<dbReference type="Gene3D" id="2.60.40.10">
    <property type="entry name" value="Immunoglobulins"/>
    <property type="match status" value="1"/>
</dbReference>
<accession>A0ABT4H803</accession>
<evidence type="ECO:0000313" key="3">
    <source>
        <dbReference type="Proteomes" id="UP001527181"/>
    </source>
</evidence>
<proteinExistence type="predicted"/>
<feature type="non-terminal residue" evidence="2">
    <location>
        <position position="737"/>
    </location>
</feature>
<dbReference type="SUPFAM" id="SSF49265">
    <property type="entry name" value="Fibronectin type III"/>
    <property type="match status" value="1"/>
</dbReference>
<dbReference type="Proteomes" id="UP001527181">
    <property type="component" value="Unassembled WGS sequence"/>
</dbReference>
<keyword evidence="3" id="KW-1185">Reference proteome</keyword>
<dbReference type="PROSITE" id="PS50853">
    <property type="entry name" value="FN3"/>
    <property type="match status" value="1"/>
</dbReference>
<comment type="caution">
    <text evidence="2">The sequence shown here is derived from an EMBL/GenBank/DDBJ whole genome shotgun (WGS) entry which is preliminary data.</text>
</comment>
<reference evidence="2 3" key="1">
    <citation type="submission" date="2022-05" db="EMBL/GenBank/DDBJ databases">
        <title>Genome Sequencing of Bee-Associated Microbes.</title>
        <authorList>
            <person name="Dunlap C."/>
        </authorList>
    </citation>
    <scope>NUCLEOTIDE SEQUENCE [LARGE SCALE GENOMIC DNA]</scope>
    <source>
        <strain evidence="2 3">NRRL B-04010</strain>
    </source>
</reference>
<feature type="domain" description="Fibronectin type-III" evidence="1">
    <location>
        <begin position="648"/>
        <end position="737"/>
    </location>
</feature>
<name>A0ABT4H803_PAEAL</name>